<name>A0ABU4YBJ7_9HYPH</name>
<sequence length="375" mass="38450">MNQQTTQNLSPFDLLARSWQRPAAVAAVCFSADGSAVAFTSVDGSVAIGPVADQEPPESRIRVSGDLGQTTIRPRQKPPAPLIATSALGDGDVPLTSYLRSGFLIGTTTGQALHLAADGEVTETPINIEGPIVAIAHNDGTATTAISNGHDVFLSRAHDEMVKLQQAASSSTQAVAFSPDGKRLAFDSGNGVSIRTVDGDPVPLRDFSMPAGLTSLRWSGDGSWLACGLETGGFVLASPADGQSAIVGGFPSPVRTVCWSRPANALFASGAFRIAGWSMAAPPLHDAASGALETGRPGLVPVETVAAHPERKIIAAGYANGRLTIAPIGSRDELVVKPSGSAITALAWSGDGQHLAAGMVDGTAAIITFPALLFK</sequence>
<dbReference type="InterPro" id="IPR050630">
    <property type="entry name" value="WD_repeat_EMAP"/>
</dbReference>
<dbReference type="SUPFAM" id="SSF69322">
    <property type="entry name" value="Tricorn protease domain 2"/>
    <property type="match status" value="1"/>
</dbReference>
<proteinExistence type="predicted"/>
<dbReference type="Pfam" id="PF00400">
    <property type="entry name" value="WD40"/>
    <property type="match status" value="1"/>
</dbReference>
<dbReference type="InterPro" id="IPR001680">
    <property type="entry name" value="WD40_rpt"/>
</dbReference>
<dbReference type="InterPro" id="IPR015943">
    <property type="entry name" value="WD40/YVTN_repeat-like_dom_sf"/>
</dbReference>
<dbReference type="Pfam" id="PF07676">
    <property type="entry name" value="PD40"/>
    <property type="match status" value="1"/>
</dbReference>
<organism evidence="3 4">
    <name type="scientific">Mesorhizobium album</name>
    <dbReference type="NCBI Taxonomy" id="3072314"/>
    <lineage>
        <taxon>Bacteria</taxon>
        <taxon>Pseudomonadati</taxon>
        <taxon>Pseudomonadota</taxon>
        <taxon>Alphaproteobacteria</taxon>
        <taxon>Hyphomicrobiales</taxon>
        <taxon>Phyllobacteriaceae</taxon>
        <taxon>Mesorhizobium</taxon>
    </lineage>
</organism>
<dbReference type="PANTHER" id="PTHR13720">
    <property type="entry name" value="WD-40 REPEAT PROTEIN"/>
    <property type="match status" value="1"/>
</dbReference>
<evidence type="ECO:0000313" key="4">
    <source>
        <dbReference type="Proteomes" id="UP001287059"/>
    </source>
</evidence>
<keyword evidence="4" id="KW-1185">Reference proteome</keyword>
<dbReference type="InterPro" id="IPR011659">
    <property type="entry name" value="WD40"/>
</dbReference>
<keyword evidence="1" id="KW-0853">WD repeat</keyword>
<keyword evidence="2" id="KW-0677">Repeat</keyword>
<protein>
    <submittedName>
        <fullName evidence="3">WD40 repeat domain-containing protein</fullName>
    </submittedName>
</protein>
<evidence type="ECO:0000256" key="1">
    <source>
        <dbReference type="ARBA" id="ARBA00022574"/>
    </source>
</evidence>
<dbReference type="PANTHER" id="PTHR13720:SF33">
    <property type="entry name" value="HELP DOMAIN-CONTAINING PROTEIN"/>
    <property type="match status" value="1"/>
</dbReference>
<dbReference type="SMART" id="SM00320">
    <property type="entry name" value="WD40"/>
    <property type="match status" value="4"/>
</dbReference>
<dbReference type="Proteomes" id="UP001287059">
    <property type="component" value="Unassembled WGS sequence"/>
</dbReference>
<dbReference type="Gene3D" id="2.130.10.10">
    <property type="entry name" value="YVTN repeat-like/Quinoprotein amine dehydrogenase"/>
    <property type="match status" value="2"/>
</dbReference>
<dbReference type="EMBL" id="JAVIIW010000077">
    <property type="protein sequence ID" value="MDX8483277.1"/>
    <property type="molecule type" value="Genomic_DNA"/>
</dbReference>
<accession>A0ABU4YBJ7</accession>
<reference evidence="3 4" key="1">
    <citation type="submission" date="2023-08" db="EMBL/GenBank/DDBJ databases">
        <title>Implementing the SeqCode for naming new Mesorhizobium species isolated from Vachellia karroo root nodules.</title>
        <authorList>
            <person name="Van Lill M."/>
        </authorList>
    </citation>
    <scope>NUCLEOTIDE SEQUENCE [LARGE SCALE GENOMIC DNA]</scope>
    <source>
        <strain evidence="3 4">VK24D</strain>
    </source>
</reference>
<comment type="caution">
    <text evidence="3">The sequence shown here is derived from an EMBL/GenBank/DDBJ whole genome shotgun (WGS) entry which is preliminary data.</text>
</comment>
<gene>
    <name evidence="3" type="ORF">RFN28_33225</name>
</gene>
<evidence type="ECO:0000256" key="2">
    <source>
        <dbReference type="ARBA" id="ARBA00022737"/>
    </source>
</evidence>
<evidence type="ECO:0000313" key="3">
    <source>
        <dbReference type="EMBL" id="MDX8483277.1"/>
    </source>
</evidence>
<dbReference type="RefSeq" id="WP_320291376.1">
    <property type="nucleotide sequence ID" value="NZ_JAVIIW010000077.1"/>
</dbReference>